<gene>
    <name evidence="2" type="ORF">V3391_16345</name>
</gene>
<feature type="chain" id="PRO_5045373263" description="Outer membrane protein beta-barrel domain-containing protein" evidence="1">
    <location>
        <begin position="20"/>
        <end position="203"/>
    </location>
</feature>
<name>A0ABU7WII6_9GAMM</name>
<proteinExistence type="predicted"/>
<organism evidence="2 3">
    <name type="scientific">Luteimonas flava</name>
    <dbReference type="NCBI Taxonomy" id="3115822"/>
    <lineage>
        <taxon>Bacteria</taxon>
        <taxon>Pseudomonadati</taxon>
        <taxon>Pseudomonadota</taxon>
        <taxon>Gammaproteobacteria</taxon>
        <taxon>Lysobacterales</taxon>
        <taxon>Lysobacteraceae</taxon>
        <taxon>Luteimonas</taxon>
    </lineage>
</organism>
<evidence type="ECO:0000313" key="3">
    <source>
        <dbReference type="Proteomes" id="UP001358324"/>
    </source>
</evidence>
<sequence length="203" mass="22177">MRNILLASLLAALPCAASAADMPSYTFVEAGWTQLQIEDDFLDKGDGGYVRGSLAIAPTAYVFGGYSEVSKTWRASTIDAELTVDEVEIGIGYRMDVADRLDFTADIAYVRLGVESDLRIGTSRETIRDHVNLWRGTAGLRGKPSPKTEAWIKAGYADGEDLDDNFFGVLGGQINLTRMWGLVGEVEKYSDTTQFQVGVRASF</sequence>
<evidence type="ECO:0000256" key="1">
    <source>
        <dbReference type="SAM" id="SignalP"/>
    </source>
</evidence>
<accession>A0ABU7WII6</accession>
<dbReference type="RefSeq" id="WP_332079489.1">
    <property type="nucleotide sequence ID" value="NZ_JAZHBM010000003.1"/>
</dbReference>
<protein>
    <recommendedName>
        <fullName evidence="4">Outer membrane protein beta-barrel domain-containing protein</fullName>
    </recommendedName>
</protein>
<comment type="caution">
    <text evidence="2">The sequence shown here is derived from an EMBL/GenBank/DDBJ whole genome shotgun (WGS) entry which is preliminary data.</text>
</comment>
<dbReference type="EMBL" id="JAZHBM010000003">
    <property type="protein sequence ID" value="MEF3083788.1"/>
    <property type="molecule type" value="Genomic_DNA"/>
</dbReference>
<keyword evidence="1" id="KW-0732">Signal</keyword>
<evidence type="ECO:0008006" key="4">
    <source>
        <dbReference type="Google" id="ProtNLM"/>
    </source>
</evidence>
<keyword evidence="3" id="KW-1185">Reference proteome</keyword>
<evidence type="ECO:0000313" key="2">
    <source>
        <dbReference type="EMBL" id="MEF3083788.1"/>
    </source>
</evidence>
<feature type="signal peptide" evidence="1">
    <location>
        <begin position="1"/>
        <end position="19"/>
    </location>
</feature>
<dbReference type="Proteomes" id="UP001358324">
    <property type="component" value="Unassembled WGS sequence"/>
</dbReference>
<reference evidence="2 3" key="1">
    <citation type="submission" date="2024-01" db="EMBL/GenBank/DDBJ databases">
        <title>Novel species of the genus Luteimonas isolated from rivers.</title>
        <authorList>
            <person name="Lu H."/>
        </authorList>
    </citation>
    <scope>NUCLEOTIDE SEQUENCE [LARGE SCALE GENOMIC DNA]</scope>
    <source>
        <strain evidence="2 3">SMYT11W</strain>
    </source>
</reference>